<protein>
    <submittedName>
        <fullName evidence="1">Uncharacterized protein</fullName>
    </submittedName>
</protein>
<reference evidence="1 2" key="1">
    <citation type="journal article" date="2017" name="Chemistry">
        <title>Isolation, Biosynthesis and Chemical Modifications of Rubterolones A-F: Rare Tropolone Alkaloids from Actinomadura sp. 5-2.</title>
        <authorList>
            <person name="Guo H."/>
            <person name="Benndorf R."/>
            <person name="Leichnitz D."/>
            <person name="Klassen J.L."/>
            <person name="Vollmers J."/>
            <person name="Gorls H."/>
            <person name="Steinacker M."/>
            <person name="Weigel C."/>
            <person name="Dahse H.M."/>
            <person name="Kaster A.K."/>
            <person name="de Beer Z.W."/>
            <person name="Poulsen M."/>
            <person name="Beemelmanns C."/>
        </authorList>
    </citation>
    <scope>NUCLEOTIDE SEQUENCE [LARGE SCALE GENOMIC DNA]</scope>
    <source>
        <strain evidence="1 2">5-2</strain>
    </source>
</reference>
<dbReference type="AlphaFoldDB" id="A0A2P4UNJ6"/>
<name>A0A2P4UNJ6_9ACTN</name>
<organism evidence="1 2">
    <name type="scientific">Actinomadura rubteroloni</name>
    <dbReference type="NCBI Taxonomy" id="1926885"/>
    <lineage>
        <taxon>Bacteria</taxon>
        <taxon>Bacillati</taxon>
        <taxon>Actinomycetota</taxon>
        <taxon>Actinomycetes</taxon>
        <taxon>Streptosporangiales</taxon>
        <taxon>Thermomonosporaceae</taxon>
        <taxon>Actinomadura</taxon>
    </lineage>
</organism>
<sequence>MADLTLDDLIVGLARSAERAERRLHDAWRPGEGSRLHVHHVEFEVVYSRAESGAVSVGARPARGARRLRFLLGDEPAPGRGTA</sequence>
<dbReference type="Proteomes" id="UP000242367">
    <property type="component" value="Unassembled WGS sequence"/>
</dbReference>
<proteinExistence type="predicted"/>
<evidence type="ECO:0000313" key="2">
    <source>
        <dbReference type="Proteomes" id="UP000242367"/>
    </source>
</evidence>
<dbReference type="EMBL" id="MTBP01000001">
    <property type="protein sequence ID" value="POM26605.1"/>
    <property type="molecule type" value="Genomic_DNA"/>
</dbReference>
<keyword evidence="2" id="KW-1185">Reference proteome</keyword>
<accession>A0A2P4UNJ6</accession>
<comment type="caution">
    <text evidence="1">The sequence shown here is derived from an EMBL/GenBank/DDBJ whole genome shotgun (WGS) entry which is preliminary data.</text>
</comment>
<evidence type="ECO:0000313" key="1">
    <source>
        <dbReference type="EMBL" id="POM26605.1"/>
    </source>
</evidence>
<gene>
    <name evidence="1" type="ORF">BTM25_10070</name>
</gene>